<keyword evidence="6" id="KW-0614">Plasmid</keyword>
<dbReference type="GeneID" id="34311617"/>
<dbReference type="EMBL" id="CP002879">
    <property type="protein sequence ID" value="AEI82352.1"/>
    <property type="molecule type" value="Genomic_DNA"/>
</dbReference>
<evidence type="ECO:0000313" key="7">
    <source>
        <dbReference type="Proteomes" id="UP000006798"/>
    </source>
</evidence>
<evidence type="ECO:0000256" key="1">
    <source>
        <dbReference type="ARBA" id="ARBA00005495"/>
    </source>
</evidence>
<dbReference type="PANTHER" id="PTHR33337">
    <property type="entry name" value="GFA DOMAIN-CONTAINING PROTEIN"/>
    <property type="match status" value="1"/>
</dbReference>
<reference evidence="6 7" key="1">
    <citation type="journal article" date="2011" name="J. Bacteriol.">
        <title>Complete genome sequence of the type strain Cupriavidus necator N-1.</title>
        <authorList>
            <person name="Poehlein A."/>
            <person name="Kusian B."/>
            <person name="Friedrich B."/>
            <person name="Daniel R."/>
            <person name="Bowien B."/>
        </authorList>
    </citation>
    <scope>NUCLEOTIDE SEQUENCE [LARGE SCALE GENOMIC DNA]</scope>
    <source>
        <strain evidence="7">ATCC 43291 / DSM 13513 / CCUG 52238 / LMG 8453 / N-1</strain>
        <plasmid evidence="6 7">pBB1</plasmid>
    </source>
</reference>
<evidence type="ECO:0000313" key="6">
    <source>
        <dbReference type="EMBL" id="AEI82352.1"/>
    </source>
</evidence>
<evidence type="ECO:0000256" key="2">
    <source>
        <dbReference type="ARBA" id="ARBA00022723"/>
    </source>
</evidence>
<geneLocation type="plasmid" evidence="6 7">
    <name>pBB1</name>
</geneLocation>
<dbReference type="Pfam" id="PF04828">
    <property type="entry name" value="GFA"/>
    <property type="match status" value="1"/>
</dbReference>
<dbReference type="InterPro" id="IPR011057">
    <property type="entry name" value="Mss4-like_sf"/>
</dbReference>
<protein>
    <recommendedName>
        <fullName evidence="5">CENP-V/GFA domain-containing protein</fullName>
    </recommendedName>
</protein>
<keyword evidence="4" id="KW-0456">Lyase</keyword>
<dbReference type="GO" id="GO:0016846">
    <property type="term" value="F:carbon-sulfur lyase activity"/>
    <property type="evidence" value="ECO:0007669"/>
    <property type="project" value="InterPro"/>
</dbReference>
<keyword evidence="2" id="KW-0479">Metal-binding</keyword>
<comment type="similarity">
    <text evidence="1">Belongs to the Gfa family.</text>
</comment>
<dbReference type="Gene3D" id="3.90.1590.10">
    <property type="entry name" value="glutathione-dependent formaldehyde- activating enzyme (gfa)"/>
    <property type="match status" value="1"/>
</dbReference>
<proteinExistence type="inferred from homology"/>
<accession>F8GUE8</accession>
<feature type="domain" description="CENP-V/GFA" evidence="5">
    <location>
        <begin position="6"/>
        <end position="99"/>
    </location>
</feature>
<dbReference type="AlphaFoldDB" id="F8GUE8"/>
<dbReference type="GO" id="GO:0046872">
    <property type="term" value="F:metal ion binding"/>
    <property type="evidence" value="ECO:0007669"/>
    <property type="project" value="UniProtKB-KW"/>
</dbReference>
<evidence type="ECO:0000256" key="4">
    <source>
        <dbReference type="ARBA" id="ARBA00023239"/>
    </source>
</evidence>
<dbReference type="HOGENOM" id="CLU_055491_4_2_4"/>
<dbReference type="InterPro" id="IPR006913">
    <property type="entry name" value="CENP-V/GFA"/>
</dbReference>
<dbReference type="RefSeq" id="WP_013959384.1">
    <property type="nucleotide sequence ID" value="NC_015727.1"/>
</dbReference>
<gene>
    <name evidence="6" type="ordered locus">CNE_BB1p09400</name>
</gene>
<dbReference type="SUPFAM" id="SSF51316">
    <property type="entry name" value="Mss4-like"/>
    <property type="match status" value="1"/>
</dbReference>
<dbReference type="KEGG" id="cnc:CNE_BB1p09400"/>
<sequence length="117" mass="12615">MGTLSTVVACHCSHCRRSSGTAYSLNLLIDDAQLVWTGDEPAAYDDRSDAGRIVTRMFCDCCGSPLASRADMLRGKLVLKVGSLDVPIVDVPKAQVWTDSALPWAVFEGIPSFPKGR</sequence>
<keyword evidence="3" id="KW-0862">Zinc</keyword>
<organism evidence="6 7">
    <name type="scientific">Cupriavidus necator (strain ATCC 43291 / DSM 13513 / CCUG 52238 / LMG 8453 / N-1)</name>
    <name type="common">Ralstonia eutropha</name>
    <dbReference type="NCBI Taxonomy" id="1042878"/>
    <lineage>
        <taxon>Bacteria</taxon>
        <taxon>Pseudomonadati</taxon>
        <taxon>Pseudomonadota</taxon>
        <taxon>Betaproteobacteria</taxon>
        <taxon>Burkholderiales</taxon>
        <taxon>Burkholderiaceae</taxon>
        <taxon>Cupriavidus</taxon>
    </lineage>
</organism>
<name>F8GUE8_CUPNN</name>
<dbReference type="PANTHER" id="PTHR33337:SF40">
    <property type="entry name" value="CENP-V_GFA DOMAIN-CONTAINING PROTEIN-RELATED"/>
    <property type="match status" value="1"/>
</dbReference>
<dbReference type="Proteomes" id="UP000006798">
    <property type="component" value="Plasmid pBB1"/>
</dbReference>
<evidence type="ECO:0000256" key="3">
    <source>
        <dbReference type="ARBA" id="ARBA00022833"/>
    </source>
</evidence>
<evidence type="ECO:0000259" key="5">
    <source>
        <dbReference type="Pfam" id="PF04828"/>
    </source>
</evidence>